<dbReference type="InterPro" id="IPR036928">
    <property type="entry name" value="AS_sf"/>
</dbReference>
<comment type="caution">
    <text evidence="2">The sequence shown here is derived from an EMBL/GenBank/DDBJ whole genome shotgun (WGS) entry which is preliminary data.</text>
</comment>
<sequence>MTLIKKLRKVLYRAKKSKKVLPLNWTVGMVGILSGTVEDALITYAAISGESFSDQSTLLQWFNDCHPDIKLCCSKALDRLQKCYGWQGVEDDIQLKVRALDLALSLHSRPKISGIVMNFTDFAMT</sequence>
<keyword evidence="3" id="KW-1185">Reference proteome</keyword>
<evidence type="ECO:0000256" key="1">
    <source>
        <dbReference type="SAM" id="Phobius"/>
    </source>
</evidence>
<protein>
    <submittedName>
        <fullName evidence="2">Uncharacterized protein</fullName>
    </submittedName>
</protein>
<proteinExistence type="predicted"/>
<evidence type="ECO:0000313" key="2">
    <source>
        <dbReference type="EMBL" id="KAK9724366.1"/>
    </source>
</evidence>
<accession>A0AAW1KR17</accession>
<dbReference type="Proteomes" id="UP001443914">
    <property type="component" value="Unassembled WGS sequence"/>
</dbReference>
<keyword evidence="1" id="KW-0472">Membrane</keyword>
<dbReference type="EMBL" id="JBDFQZ010000005">
    <property type="protein sequence ID" value="KAK9724367.1"/>
    <property type="molecule type" value="Genomic_DNA"/>
</dbReference>
<reference evidence="2 3" key="1">
    <citation type="submission" date="2024-03" db="EMBL/GenBank/DDBJ databases">
        <title>WGS assembly of Saponaria officinalis var. Norfolk2.</title>
        <authorList>
            <person name="Jenkins J."/>
            <person name="Shu S."/>
            <person name="Grimwood J."/>
            <person name="Barry K."/>
            <person name="Goodstein D."/>
            <person name="Schmutz J."/>
            <person name="Leebens-Mack J."/>
            <person name="Osbourn A."/>
        </authorList>
    </citation>
    <scope>NUCLEOTIDE SEQUENCE [LARGE SCALE GENOMIC DNA]</scope>
    <source>
        <strain evidence="3">cv. Norfolk2</strain>
        <strain evidence="2">JIC</strain>
        <tissue evidence="2">Leaf</tissue>
    </source>
</reference>
<evidence type="ECO:0000313" key="3">
    <source>
        <dbReference type="Proteomes" id="UP001443914"/>
    </source>
</evidence>
<gene>
    <name evidence="2" type="ORF">RND81_05G067700</name>
</gene>
<feature type="transmembrane region" description="Helical" evidence="1">
    <location>
        <begin position="21"/>
        <end position="47"/>
    </location>
</feature>
<keyword evidence="1" id="KW-0812">Transmembrane</keyword>
<organism evidence="2 3">
    <name type="scientific">Saponaria officinalis</name>
    <name type="common">Common soapwort</name>
    <name type="synonym">Lychnis saponaria</name>
    <dbReference type="NCBI Taxonomy" id="3572"/>
    <lineage>
        <taxon>Eukaryota</taxon>
        <taxon>Viridiplantae</taxon>
        <taxon>Streptophyta</taxon>
        <taxon>Embryophyta</taxon>
        <taxon>Tracheophyta</taxon>
        <taxon>Spermatophyta</taxon>
        <taxon>Magnoliopsida</taxon>
        <taxon>eudicotyledons</taxon>
        <taxon>Gunneridae</taxon>
        <taxon>Pentapetalae</taxon>
        <taxon>Caryophyllales</taxon>
        <taxon>Caryophyllaceae</taxon>
        <taxon>Caryophylleae</taxon>
        <taxon>Saponaria</taxon>
    </lineage>
</organism>
<dbReference type="AlphaFoldDB" id="A0AAW1KR17"/>
<keyword evidence="1" id="KW-1133">Transmembrane helix</keyword>
<name>A0AAW1KR17_SAPOF</name>
<dbReference type="EMBL" id="JBDFQZ010000005">
    <property type="protein sequence ID" value="KAK9724366.1"/>
    <property type="molecule type" value="Genomic_DNA"/>
</dbReference>
<dbReference type="SUPFAM" id="SSF75304">
    <property type="entry name" value="Amidase signature (AS) enzymes"/>
    <property type="match status" value="1"/>
</dbReference>